<evidence type="ECO:0000313" key="2">
    <source>
        <dbReference type="Proteomes" id="UP000761423"/>
    </source>
</evidence>
<evidence type="ECO:0000313" key="1">
    <source>
        <dbReference type="EMBL" id="NHM04149.1"/>
    </source>
</evidence>
<gene>
    <name evidence="1" type="ORF">G4L40_05450</name>
</gene>
<organism evidence="1 2">
    <name type="scientific">Flavobacterium celericrescens</name>
    <dbReference type="NCBI Taxonomy" id="2709780"/>
    <lineage>
        <taxon>Bacteria</taxon>
        <taxon>Pseudomonadati</taxon>
        <taxon>Bacteroidota</taxon>
        <taxon>Flavobacteriia</taxon>
        <taxon>Flavobacteriales</taxon>
        <taxon>Flavobacteriaceae</taxon>
        <taxon>Flavobacterium</taxon>
    </lineage>
</organism>
<name>A0ABX0IAE6_9FLAO</name>
<proteinExistence type="predicted"/>
<comment type="caution">
    <text evidence="1">The sequence shown here is derived from an EMBL/GenBank/DDBJ whole genome shotgun (WGS) entry which is preliminary data.</text>
</comment>
<dbReference type="Proteomes" id="UP000761423">
    <property type="component" value="Unassembled WGS sequence"/>
</dbReference>
<reference evidence="1 2" key="1">
    <citation type="submission" date="2020-02" db="EMBL/GenBank/DDBJ databases">
        <authorList>
            <person name="Chen W.-M."/>
        </authorList>
    </citation>
    <scope>NUCLEOTIDE SEQUENCE [LARGE SCALE GENOMIC DNA]</scope>
    <source>
        <strain evidence="1 2">TWA-26</strain>
    </source>
</reference>
<keyword evidence="2" id="KW-1185">Reference proteome</keyword>
<dbReference type="EMBL" id="JAAJBV010000003">
    <property type="protein sequence ID" value="NHM04149.1"/>
    <property type="molecule type" value="Genomic_DNA"/>
</dbReference>
<accession>A0ABX0IAE6</accession>
<dbReference type="RefSeq" id="WP_166236145.1">
    <property type="nucleotide sequence ID" value="NZ_JAAJBV010000003.1"/>
</dbReference>
<sequence length="69" mass="7893">MNNSEKIINDIQEIIDFIAANKVAEANSKLLEVSEYLDDLLDTTEDDDTMIELSKYQVLLNHLNLKINP</sequence>
<protein>
    <submittedName>
        <fullName evidence="1">Uncharacterized protein</fullName>
    </submittedName>
</protein>